<evidence type="ECO:0000256" key="2">
    <source>
        <dbReference type="ARBA" id="ARBA00023125"/>
    </source>
</evidence>
<keyword evidence="2 4" id="KW-0238">DNA-binding</keyword>
<evidence type="ECO:0000256" key="3">
    <source>
        <dbReference type="ARBA" id="ARBA00023163"/>
    </source>
</evidence>
<dbReference type="PROSITE" id="PS50977">
    <property type="entry name" value="HTH_TETR_2"/>
    <property type="match status" value="1"/>
</dbReference>
<dbReference type="SUPFAM" id="SSF48498">
    <property type="entry name" value="Tetracyclin repressor-like, C-terminal domain"/>
    <property type="match status" value="1"/>
</dbReference>
<dbReference type="InterPro" id="IPR050109">
    <property type="entry name" value="HTH-type_TetR-like_transc_reg"/>
</dbReference>
<evidence type="ECO:0000256" key="1">
    <source>
        <dbReference type="ARBA" id="ARBA00023015"/>
    </source>
</evidence>
<dbReference type="RefSeq" id="WP_179551064.1">
    <property type="nucleotide sequence ID" value="NZ_JACCFI010000001.1"/>
</dbReference>
<sequence>MASTGDALGRPTDVELTQRILDATIELLAEHGYPGLRIEHVAKLAGCGKNAVYRRFADKAELAAEALRSHGELGEMPDHGNVADDLLEHVLQNQANQVRAASGETPVGNNGWRVAFEPEVFPIIWERFFSHRRDQGIELILRGAARGELPADVDADLILDTLAGLTLFRQSIKGVPITPEQYRAMIAAVLASPPRGGDST</sequence>
<feature type="DNA-binding region" description="H-T-H motif" evidence="4">
    <location>
        <begin position="37"/>
        <end position="56"/>
    </location>
</feature>
<dbReference type="GO" id="GO:0000976">
    <property type="term" value="F:transcription cis-regulatory region binding"/>
    <property type="evidence" value="ECO:0007669"/>
    <property type="project" value="TreeGrafter"/>
</dbReference>
<dbReference type="InterPro" id="IPR001647">
    <property type="entry name" value="HTH_TetR"/>
</dbReference>
<dbReference type="Pfam" id="PF00440">
    <property type="entry name" value="TetR_N"/>
    <property type="match status" value="1"/>
</dbReference>
<dbReference type="PANTHER" id="PTHR30055:SF148">
    <property type="entry name" value="TETR-FAMILY TRANSCRIPTIONAL REGULATOR"/>
    <property type="match status" value="1"/>
</dbReference>
<organism evidence="6 7">
    <name type="scientific">Agromyces hippuratus</name>
    <dbReference type="NCBI Taxonomy" id="286438"/>
    <lineage>
        <taxon>Bacteria</taxon>
        <taxon>Bacillati</taxon>
        <taxon>Actinomycetota</taxon>
        <taxon>Actinomycetes</taxon>
        <taxon>Micrococcales</taxon>
        <taxon>Microbacteriaceae</taxon>
        <taxon>Agromyces</taxon>
    </lineage>
</organism>
<dbReference type="PRINTS" id="PR00455">
    <property type="entry name" value="HTHTETR"/>
</dbReference>
<feature type="domain" description="HTH tetR-type" evidence="5">
    <location>
        <begin position="14"/>
        <end position="74"/>
    </location>
</feature>
<dbReference type="SUPFAM" id="SSF46689">
    <property type="entry name" value="Homeodomain-like"/>
    <property type="match status" value="1"/>
</dbReference>
<keyword evidence="3" id="KW-0804">Transcription</keyword>
<dbReference type="PANTHER" id="PTHR30055">
    <property type="entry name" value="HTH-TYPE TRANSCRIPTIONAL REGULATOR RUTR"/>
    <property type="match status" value="1"/>
</dbReference>
<dbReference type="GO" id="GO:0003700">
    <property type="term" value="F:DNA-binding transcription factor activity"/>
    <property type="evidence" value="ECO:0007669"/>
    <property type="project" value="TreeGrafter"/>
</dbReference>
<evidence type="ECO:0000313" key="7">
    <source>
        <dbReference type="Proteomes" id="UP000549066"/>
    </source>
</evidence>
<dbReference type="InterPro" id="IPR011075">
    <property type="entry name" value="TetR_C"/>
</dbReference>
<keyword evidence="7" id="KW-1185">Reference proteome</keyword>
<comment type="caution">
    <text evidence="6">The sequence shown here is derived from an EMBL/GenBank/DDBJ whole genome shotgun (WGS) entry which is preliminary data.</text>
</comment>
<dbReference type="EMBL" id="JACCFI010000001">
    <property type="protein sequence ID" value="NYG21053.1"/>
    <property type="molecule type" value="Genomic_DNA"/>
</dbReference>
<keyword evidence="1" id="KW-0805">Transcription regulation</keyword>
<evidence type="ECO:0000259" key="5">
    <source>
        <dbReference type="PROSITE" id="PS50977"/>
    </source>
</evidence>
<evidence type="ECO:0000313" key="6">
    <source>
        <dbReference type="EMBL" id="NYG21053.1"/>
    </source>
</evidence>
<accession>A0A852WYP9</accession>
<dbReference type="Pfam" id="PF16859">
    <property type="entry name" value="TetR_C_11"/>
    <property type="match status" value="1"/>
</dbReference>
<reference evidence="6 7" key="1">
    <citation type="submission" date="2020-07" db="EMBL/GenBank/DDBJ databases">
        <title>Sequencing the genomes of 1000 actinobacteria strains.</title>
        <authorList>
            <person name="Klenk H.-P."/>
        </authorList>
    </citation>
    <scope>NUCLEOTIDE SEQUENCE [LARGE SCALE GENOMIC DNA]</scope>
    <source>
        <strain evidence="6 7">DSM 8598</strain>
    </source>
</reference>
<dbReference type="InterPro" id="IPR009057">
    <property type="entry name" value="Homeodomain-like_sf"/>
</dbReference>
<gene>
    <name evidence="6" type="ORF">BJY17_001800</name>
</gene>
<dbReference type="Gene3D" id="1.10.10.60">
    <property type="entry name" value="Homeodomain-like"/>
    <property type="match status" value="1"/>
</dbReference>
<dbReference type="Gene3D" id="1.10.357.10">
    <property type="entry name" value="Tetracycline Repressor, domain 2"/>
    <property type="match status" value="1"/>
</dbReference>
<protein>
    <submittedName>
        <fullName evidence="6">AcrR family transcriptional regulator</fullName>
    </submittedName>
</protein>
<proteinExistence type="predicted"/>
<dbReference type="Proteomes" id="UP000549066">
    <property type="component" value="Unassembled WGS sequence"/>
</dbReference>
<dbReference type="AlphaFoldDB" id="A0A852WYP9"/>
<name>A0A852WYP9_9MICO</name>
<dbReference type="InterPro" id="IPR036271">
    <property type="entry name" value="Tet_transcr_reg_TetR-rel_C_sf"/>
</dbReference>
<evidence type="ECO:0000256" key="4">
    <source>
        <dbReference type="PROSITE-ProRule" id="PRU00335"/>
    </source>
</evidence>